<evidence type="ECO:0000256" key="1">
    <source>
        <dbReference type="SAM" id="MobiDB-lite"/>
    </source>
</evidence>
<dbReference type="AlphaFoldDB" id="A0AB34H4A5"/>
<evidence type="ECO:0000313" key="3">
    <source>
        <dbReference type="Proteomes" id="UP001159641"/>
    </source>
</evidence>
<feature type="region of interest" description="Disordered" evidence="1">
    <location>
        <begin position="1"/>
        <end position="101"/>
    </location>
</feature>
<proteinExistence type="predicted"/>
<reference evidence="2 3" key="1">
    <citation type="submission" date="2022-11" db="EMBL/GenBank/DDBJ databases">
        <title>Whole genome sequence of Eschrichtius robustus ER-17-0199.</title>
        <authorList>
            <person name="Bruniche-Olsen A."/>
            <person name="Black A.N."/>
            <person name="Fields C.J."/>
            <person name="Walden K."/>
            <person name="Dewoody J.A."/>
        </authorList>
    </citation>
    <scope>NUCLEOTIDE SEQUENCE [LARGE SCALE GENOMIC DNA]</scope>
    <source>
        <strain evidence="2">ER-17-0199</strain>
        <tissue evidence="2">Blubber</tissue>
    </source>
</reference>
<gene>
    <name evidence="2" type="ORF">J1605_006127</name>
</gene>
<organism evidence="2 3">
    <name type="scientific">Eschrichtius robustus</name>
    <name type="common">California gray whale</name>
    <name type="synonym">Eschrichtius gibbosus</name>
    <dbReference type="NCBI Taxonomy" id="9764"/>
    <lineage>
        <taxon>Eukaryota</taxon>
        <taxon>Metazoa</taxon>
        <taxon>Chordata</taxon>
        <taxon>Craniata</taxon>
        <taxon>Vertebrata</taxon>
        <taxon>Euteleostomi</taxon>
        <taxon>Mammalia</taxon>
        <taxon>Eutheria</taxon>
        <taxon>Laurasiatheria</taxon>
        <taxon>Artiodactyla</taxon>
        <taxon>Whippomorpha</taxon>
        <taxon>Cetacea</taxon>
        <taxon>Mysticeti</taxon>
        <taxon>Eschrichtiidae</taxon>
        <taxon>Eschrichtius</taxon>
    </lineage>
</organism>
<dbReference type="EMBL" id="JAIQCJ010001983">
    <property type="protein sequence ID" value="KAJ8786638.1"/>
    <property type="molecule type" value="Genomic_DNA"/>
</dbReference>
<dbReference type="Proteomes" id="UP001159641">
    <property type="component" value="Unassembled WGS sequence"/>
</dbReference>
<feature type="compositionally biased region" description="Polar residues" evidence="1">
    <location>
        <begin position="39"/>
        <end position="60"/>
    </location>
</feature>
<protein>
    <submittedName>
        <fullName evidence="2">Uncharacterized protein</fullName>
    </submittedName>
</protein>
<evidence type="ECO:0000313" key="2">
    <source>
        <dbReference type="EMBL" id="KAJ8786638.1"/>
    </source>
</evidence>
<sequence length="160" mass="16941">MVPGGELAGDVLADPPFLAQFTKPRGAQEPRAVARSAKETSCPSQTAGSQAQVSPGSSLCLQPPEKVQVSHCHHAQASKGEPDTERNQGPQPTTLAGFPANKHTNLPARCMSHLKSGSSRASLVAQWLRICLPTQGTRVRALVWEDPTCRGATGPVSHNY</sequence>
<comment type="caution">
    <text evidence="2">The sequence shown here is derived from an EMBL/GenBank/DDBJ whole genome shotgun (WGS) entry which is preliminary data.</text>
</comment>
<name>A0AB34H4A5_ESCRO</name>
<accession>A0AB34H4A5</accession>
<keyword evidence="3" id="KW-1185">Reference proteome</keyword>